<dbReference type="EMBL" id="LDSN01000036">
    <property type="protein sequence ID" value="KTT16922.1"/>
    <property type="molecule type" value="Genomic_DNA"/>
</dbReference>
<sequence>MINEAAVPIRRLSQDEVRQAGPELAKSGFVTGDAHDATVAVLLEQIAVLRQNPTRPRAEDD</sequence>
<evidence type="ECO:0000313" key="1">
    <source>
        <dbReference type="EMBL" id="KTT16922.1"/>
    </source>
</evidence>
<proteinExistence type="predicted"/>
<organism evidence="1 2">
    <name type="scientific">Pseudomonas parafulva</name>
    <dbReference type="NCBI Taxonomy" id="157782"/>
    <lineage>
        <taxon>Bacteria</taxon>
        <taxon>Pseudomonadati</taxon>
        <taxon>Pseudomonadota</taxon>
        <taxon>Gammaproteobacteria</taxon>
        <taxon>Pseudomonadales</taxon>
        <taxon>Pseudomonadaceae</taxon>
        <taxon>Pseudomonas</taxon>
    </lineage>
</organism>
<protein>
    <submittedName>
        <fullName evidence="1">Uncharacterized protein</fullName>
    </submittedName>
</protein>
<gene>
    <name evidence="1" type="ORF">NS96R_14340</name>
</gene>
<name>A0AAJ0LL37_9PSED</name>
<dbReference type="AlphaFoldDB" id="A0AAJ0LL37"/>
<evidence type="ECO:0000313" key="2">
    <source>
        <dbReference type="Proteomes" id="UP000071644"/>
    </source>
</evidence>
<dbReference type="Proteomes" id="UP000071644">
    <property type="component" value="Unassembled WGS sequence"/>
</dbReference>
<accession>A0AAJ0LL37</accession>
<reference evidence="1 2" key="1">
    <citation type="journal article" date="2016" name="Front. Microbiol.">
        <title>Genomic Resource of Rice Seed Associated Bacteria.</title>
        <authorList>
            <person name="Midha S."/>
            <person name="Bansal K."/>
            <person name="Sharma S."/>
            <person name="Kumar N."/>
            <person name="Patil P.P."/>
            <person name="Chaudhry V."/>
            <person name="Patil P.B."/>
        </authorList>
    </citation>
    <scope>NUCLEOTIDE SEQUENCE [LARGE SCALE GENOMIC DNA]</scope>
    <source>
        <strain evidence="1 2">NS96</strain>
    </source>
</reference>
<comment type="caution">
    <text evidence="1">The sequence shown here is derived from an EMBL/GenBank/DDBJ whole genome shotgun (WGS) entry which is preliminary data.</text>
</comment>